<dbReference type="OrthoDB" id="1495225at2"/>
<comment type="caution">
    <text evidence="1">The sequence shown here is derived from an EMBL/GenBank/DDBJ whole genome shotgun (WGS) entry which is preliminary data.</text>
</comment>
<reference evidence="1 2" key="1">
    <citation type="submission" date="2019-03" db="EMBL/GenBank/DDBJ databases">
        <title>Cohnella endophytica sp. nov., a novel endophytic bacterium isolated from bark of Sonneratia apetala.</title>
        <authorList>
            <person name="Tuo L."/>
        </authorList>
    </citation>
    <scope>NUCLEOTIDE SEQUENCE [LARGE SCALE GENOMIC DNA]</scope>
    <source>
        <strain evidence="1 2">CCTCC AB 208254</strain>
    </source>
</reference>
<dbReference type="EMBL" id="SOMN01000044">
    <property type="protein sequence ID" value="TFE22629.1"/>
    <property type="molecule type" value="Genomic_DNA"/>
</dbReference>
<accession>A0A4Y8LPX4</accession>
<dbReference type="NCBIfam" id="NF033536">
    <property type="entry name" value="lasso_PqqD_Bac"/>
    <property type="match status" value="1"/>
</dbReference>
<name>A0A4Y8LPX4_9BACL</name>
<gene>
    <name evidence="1" type="ORF">E2980_21405</name>
</gene>
<dbReference type="AlphaFoldDB" id="A0A4Y8LPX4"/>
<keyword evidence="2" id="KW-1185">Reference proteome</keyword>
<dbReference type="InterPro" id="IPR008792">
    <property type="entry name" value="PQQD"/>
</dbReference>
<evidence type="ECO:0000313" key="1">
    <source>
        <dbReference type="EMBL" id="TFE22629.1"/>
    </source>
</evidence>
<dbReference type="Pfam" id="PF05402">
    <property type="entry name" value="PqqD"/>
    <property type="match status" value="1"/>
</dbReference>
<sequence length="102" mass="11595">MITNQKLTVNHVVVQAEGNIVSDMDGEKVMLNISRGKYYNLGEVGGRIWDGISAPISIRNLVPILMAEYNVEQSKCEDHVLSFLEQLLEEQLIYIEEEGMRQ</sequence>
<dbReference type="InterPro" id="IPR041881">
    <property type="entry name" value="PqqD_sf"/>
</dbReference>
<dbReference type="Proteomes" id="UP000297900">
    <property type="component" value="Unassembled WGS sequence"/>
</dbReference>
<dbReference type="RefSeq" id="WP_135154289.1">
    <property type="nucleotide sequence ID" value="NZ_SOMN01000044.1"/>
</dbReference>
<organism evidence="1 2">
    <name type="scientific">Cohnella luojiensis</name>
    <dbReference type="NCBI Taxonomy" id="652876"/>
    <lineage>
        <taxon>Bacteria</taxon>
        <taxon>Bacillati</taxon>
        <taxon>Bacillota</taxon>
        <taxon>Bacilli</taxon>
        <taxon>Bacillales</taxon>
        <taxon>Paenibacillaceae</taxon>
        <taxon>Cohnella</taxon>
    </lineage>
</organism>
<proteinExistence type="predicted"/>
<evidence type="ECO:0000313" key="2">
    <source>
        <dbReference type="Proteomes" id="UP000297900"/>
    </source>
</evidence>
<dbReference type="Gene3D" id="1.10.10.1150">
    <property type="entry name" value="Coenzyme PQQ synthesis protein D (PqqD)"/>
    <property type="match status" value="1"/>
</dbReference>
<protein>
    <submittedName>
        <fullName evidence="1">Lasso peptide biosynthesis PqqD family chaperone</fullName>
    </submittedName>
</protein>